<dbReference type="Pfam" id="PF04392">
    <property type="entry name" value="ABC_sub_bind"/>
    <property type="match status" value="1"/>
</dbReference>
<evidence type="ECO:0000313" key="2">
    <source>
        <dbReference type="Proteomes" id="UP000319353"/>
    </source>
</evidence>
<dbReference type="Gene3D" id="3.40.50.2300">
    <property type="match status" value="2"/>
</dbReference>
<dbReference type="PANTHER" id="PTHR35271">
    <property type="entry name" value="ABC TRANSPORTER, SUBSTRATE-BINDING LIPOPROTEIN-RELATED"/>
    <property type="match status" value="1"/>
</dbReference>
<accession>A0A537KL01</accession>
<name>A0A537KL01_9BACT</name>
<dbReference type="PANTHER" id="PTHR35271:SF1">
    <property type="entry name" value="ABC TRANSPORTER, SUBSTRATE-BINDING LIPOPROTEIN"/>
    <property type="match status" value="1"/>
</dbReference>
<protein>
    <recommendedName>
        <fullName evidence="3">ABC transporter substrate-binding protein</fullName>
    </recommendedName>
</protein>
<evidence type="ECO:0008006" key="3">
    <source>
        <dbReference type="Google" id="ProtNLM"/>
    </source>
</evidence>
<gene>
    <name evidence="1" type="ORF">E6H01_14010</name>
</gene>
<sequence length="67" mass="7409">MSYGPSLSDLWRRAAIYVDKILKGGEPAMLPVEQPTKFELVINLKTAKALGLTIPQSVLLRADEIIQ</sequence>
<comment type="caution">
    <text evidence="1">The sequence shown here is derived from an EMBL/GenBank/DDBJ whole genome shotgun (WGS) entry which is preliminary data.</text>
</comment>
<evidence type="ECO:0000313" key="1">
    <source>
        <dbReference type="EMBL" id="TMI96156.1"/>
    </source>
</evidence>
<dbReference type="EMBL" id="VBAL01000263">
    <property type="protein sequence ID" value="TMI96156.1"/>
    <property type="molecule type" value="Genomic_DNA"/>
</dbReference>
<dbReference type="AlphaFoldDB" id="A0A537KL01"/>
<dbReference type="InterPro" id="IPR007487">
    <property type="entry name" value="ABC_transpt-TYRBP-like"/>
</dbReference>
<reference evidence="1 2" key="1">
    <citation type="journal article" date="2019" name="Nat. Microbiol.">
        <title>Mediterranean grassland soil C-N compound turnover is dependent on rainfall and depth, and is mediated by genomically divergent microorganisms.</title>
        <authorList>
            <person name="Diamond S."/>
            <person name="Andeer P.F."/>
            <person name="Li Z."/>
            <person name="Crits-Christoph A."/>
            <person name="Burstein D."/>
            <person name="Anantharaman K."/>
            <person name="Lane K.R."/>
            <person name="Thomas B.C."/>
            <person name="Pan C."/>
            <person name="Northen T.R."/>
            <person name="Banfield J.F."/>
        </authorList>
    </citation>
    <scope>NUCLEOTIDE SEQUENCE [LARGE SCALE GENOMIC DNA]</scope>
    <source>
        <strain evidence="1">NP_4</strain>
    </source>
</reference>
<proteinExistence type="predicted"/>
<organism evidence="1 2">
    <name type="scientific">Candidatus Segetimicrobium genomatis</name>
    <dbReference type="NCBI Taxonomy" id="2569760"/>
    <lineage>
        <taxon>Bacteria</taxon>
        <taxon>Bacillati</taxon>
        <taxon>Candidatus Sysuimicrobiota</taxon>
        <taxon>Candidatus Sysuimicrobiia</taxon>
        <taxon>Candidatus Sysuimicrobiales</taxon>
        <taxon>Candidatus Segetimicrobiaceae</taxon>
        <taxon>Candidatus Segetimicrobium</taxon>
    </lineage>
</organism>
<dbReference type="Proteomes" id="UP000319353">
    <property type="component" value="Unassembled WGS sequence"/>
</dbReference>